<feature type="domain" description="Gfo/Idh/MocA-like oxidoreductase N-terminal" evidence="4">
    <location>
        <begin position="5"/>
        <end position="118"/>
    </location>
</feature>
<keyword evidence="7" id="KW-1185">Reference proteome</keyword>
<sequence>MGEPLRVGVVGCGVISNAYLTTAATTPELEIVAVADLDRGRADTVAGRHGVRALDLPDLLAHDDVEWVLDLTTPAAHEEVALAAVAHGRSVYNEKPFCATVTSARRVLDAAATAGVALGGAPDTVLGTGVQTARAAVESGAIGRPVAATATMACGGHEAWHPQPDFYYAPGGGPLLDMGPYYLTTLVHLLGPVTAVQGVATQPRTHRTIGQGPRAGELVPVGVATHVTALVEHASGAVTTLVMSFDAPASMARPIEVHGEEGSLLVPDPNRFEGDVLVHARGGEWQTLPPSAGYANAGRGAGLVDAARSADRRTTRASADVALHVLDTMETVLRAADAGARLAVTSTCDVPPLVPLADLTTPGRPDMARTPSTPLPRAAS</sequence>
<keyword evidence="2" id="KW-0520">NAD</keyword>
<dbReference type="PANTHER" id="PTHR43818:SF11">
    <property type="entry name" value="BCDNA.GH03377"/>
    <property type="match status" value="1"/>
</dbReference>
<gene>
    <name evidence="6" type="ORF">NP048_06000</name>
</gene>
<feature type="region of interest" description="Disordered" evidence="3">
    <location>
        <begin position="356"/>
        <end position="380"/>
    </location>
</feature>
<evidence type="ECO:0000259" key="4">
    <source>
        <dbReference type="Pfam" id="PF01408"/>
    </source>
</evidence>
<protein>
    <submittedName>
        <fullName evidence="6">Gfo/Idh/MocA family oxidoreductase</fullName>
    </submittedName>
</protein>
<dbReference type="InterPro" id="IPR036291">
    <property type="entry name" value="NAD(P)-bd_dom_sf"/>
</dbReference>
<reference evidence="6 7" key="1">
    <citation type="submission" date="2022-07" db="EMBL/GenBank/DDBJ databases">
        <title>Novel species in genus cellulomonas.</title>
        <authorList>
            <person name="Ye L."/>
        </authorList>
    </citation>
    <scope>NUCLEOTIDE SEQUENCE [LARGE SCALE GENOMIC DNA]</scope>
    <source>
        <strain evidence="7">zg-B89</strain>
    </source>
</reference>
<dbReference type="InterPro" id="IPR050463">
    <property type="entry name" value="Gfo/Idh/MocA_oxidrdct_glycsds"/>
</dbReference>
<dbReference type="Pfam" id="PF22725">
    <property type="entry name" value="GFO_IDH_MocA_C3"/>
    <property type="match status" value="1"/>
</dbReference>
<accession>A0ABY5KR64</accession>
<dbReference type="Gene3D" id="3.40.50.720">
    <property type="entry name" value="NAD(P)-binding Rossmann-like Domain"/>
    <property type="match status" value="1"/>
</dbReference>
<dbReference type="EMBL" id="CP101987">
    <property type="protein sequence ID" value="UUI72992.1"/>
    <property type="molecule type" value="Genomic_DNA"/>
</dbReference>
<evidence type="ECO:0000313" key="7">
    <source>
        <dbReference type="Proteomes" id="UP001316384"/>
    </source>
</evidence>
<proteinExistence type="predicted"/>
<evidence type="ECO:0000256" key="1">
    <source>
        <dbReference type="ARBA" id="ARBA00023002"/>
    </source>
</evidence>
<dbReference type="RefSeq" id="WP_227577304.1">
    <property type="nucleotide sequence ID" value="NZ_CP101987.1"/>
</dbReference>
<keyword evidence="1" id="KW-0560">Oxidoreductase</keyword>
<dbReference type="PANTHER" id="PTHR43818">
    <property type="entry name" value="BCDNA.GH03377"/>
    <property type="match status" value="1"/>
</dbReference>
<name>A0ABY5KR64_9CELL</name>
<evidence type="ECO:0000313" key="6">
    <source>
        <dbReference type="EMBL" id="UUI72992.1"/>
    </source>
</evidence>
<evidence type="ECO:0000256" key="2">
    <source>
        <dbReference type="ARBA" id="ARBA00023027"/>
    </source>
</evidence>
<dbReference type="InterPro" id="IPR000683">
    <property type="entry name" value="Gfo/Idh/MocA-like_OxRdtase_N"/>
</dbReference>
<evidence type="ECO:0000259" key="5">
    <source>
        <dbReference type="Pfam" id="PF22725"/>
    </source>
</evidence>
<dbReference type="SUPFAM" id="SSF51735">
    <property type="entry name" value="NAD(P)-binding Rossmann-fold domains"/>
    <property type="match status" value="1"/>
</dbReference>
<dbReference type="Proteomes" id="UP001316384">
    <property type="component" value="Chromosome"/>
</dbReference>
<dbReference type="InterPro" id="IPR055170">
    <property type="entry name" value="GFO_IDH_MocA-like_dom"/>
</dbReference>
<dbReference type="SUPFAM" id="SSF55347">
    <property type="entry name" value="Glyceraldehyde-3-phosphate dehydrogenase-like, C-terminal domain"/>
    <property type="match status" value="1"/>
</dbReference>
<dbReference type="Pfam" id="PF01408">
    <property type="entry name" value="GFO_IDH_MocA"/>
    <property type="match status" value="1"/>
</dbReference>
<organism evidence="6 7">
    <name type="scientific">Cellulomonas xiejunii</name>
    <dbReference type="NCBI Taxonomy" id="2968083"/>
    <lineage>
        <taxon>Bacteria</taxon>
        <taxon>Bacillati</taxon>
        <taxon>Actinomycetota</taxon>
        <taxon>Actinomycetes</taxon>
        <taxon>Micrococcales</taxon>
        <taxon>Cellulomonadaceae</taxon>
        <taxon>Cellulomonas</taxon>
    </lineage>
</organism>
<feature type="domain" description="GFO/IDH/MocA-like oxidoreductase" evidence="5">
    <location>
        <begin position="130"/>
        <end position="264"/>
    </location>
</feature>
<dbReference type="Gene3D" id="3.30.360.10">
    <property type="entry name" value="Dihydrodipicolinate Reductase, domain 2"/>
    <property type="match status" value="1"/>
</dbReference>
<evidence type="ECO:0000256" key="3">
    <source>
        <dbReference type="SAM" id="MobiDB-lite"/>
    </source>
</evidence>